<sequence>MRMAEDYMRLRQAFTDQQEQQWFRVTMDELAGALCCTSRNARLILSRLAEAAWITFQPGRGRGNRSALLFHRSAAEVLLEEARERVIAGDVQAAFDWVYTYEKVANVRNDFLPWLTAYFGYSAAGDDTEQIIETLRLPIYRPIVCLDPANAVFAFDTELVDQLYSRLTGYDADSGRVTAGIAHAWECYQEGTVWTFYLLKHINFHSGQELTAHDVAASLERLRSHPYAHSWLVGQVDTIRVLNRYTVQIILDRPNRYLDLYMSHSGASILPAGTWPDTGLPIGSGAYRIIRLQHGQCVLERFPGYYDRGAMIDRIEIIIVPEHEAEYAIGPAPGTLTVVTGEIAIDPPADLLRQHHVTGVSMLSLNRRTMGPLQNHWLRQALVQGIDRQRMICELGETRISAARGLHVTQGREGSLTGESPYEFRVHEDTLYQPEQAEKALCMSGYKGIMLKMYTFPRHERDAYWLQTQYRKLGIEIAIHVVSWAELNHPMIREHADLILFEAVLAGGLLPQLEYLQSDHSLIRSRLPEKTAEHIDQIIAQMLCSDTAAFTDKRPRERNQQQISAWQQVETVLADSHSIVPLVERSATLLHHPGLRGVRINARGWTRFQDLWFSEMP</sequence>
<dbReference type="Pfam" id="PF12793">
    <property type="entry name" value="SgrR_N"/>
    <property type="match status" value="1"/>
</dbReference>
<dbReference type="OrthoDB" id="5894719at2"/>
<dbReference type="Gene3D" id="3.10.105.10">
    <property type="entry name" value="Dipeptide-binding Protein, Domain 3"/>
    <property type="match status" value="1"/>
</dbReference>
<dbReference type="Gene3D" id="3.40.190.10">
    <property type="entry name" value="Periplasmic binding protein-like II"/>
    <property type="match status" value="1"/>
</dbReference>
<dbReference type="AlphaFoldDB" id="A0A172ZAR3"/>
<evidence type="ECO:0000259" key="2">
    <source>
        <dbReference type="Pfam" id="PF00496"/>
    </source>
</evidence>
<dbReference type="EMBL" id="CP013023">
    <property type="protein sequence ID" value="ANF94725.1"/>
    <property type="molecule type" value="Genomic_DNA"/>
</dbReference>
<gene>
    <name evidence="4" type="ORF">AR543_00875</name>
</gene>
<dbReference type="Proteomes" id="UP000078148">
    <property type="component" value="Chromosome"/>
</dbReference>
<dbReference type="STRING" id="1616788.AR543_00875"/>
<dbReference type="GO" id="GO:1904680">
    <property type="term" value="F:peptide transmembrane transporter activity"/>
    <property type="evidence" value="ECO:0007669"/>
    <property type="project" value="TreeGrafter"/>
</dbReference>
<accession>A0A172ZAR3</accession>
<reference evidence="5" key="1">
    <citation type="submission" date="2015-10" db="EMBL/GenBank/DDBJ databases">
        <title>Genome of Paenibacillus bovis sp. nov.</title>
        <authorList>
            <person name="Wu Z."/>
            <person name="Gao C."/>
            <person name="Liu Z."/>
            <person name="Zheng H."/>
        </authorList>
    </citation>
    <scope>NUCLEOTIDE SEQUENCE [LARGE SCALE GENOMIC DNA]</scope>
    <source>
        <strain evidence="5">BD3526</strain>
    </source>
</reference>
<organism evidence="4 5">
    <name type="scientific">Paenibacillus bovis</name>
    <dbReference type="NCBI Taxonomy" id="1616788"/>
    <lineage>
        <taxon>Bacteria</taxon>
        <taxon>Bacillati</taxon>
        <taxon>Bacillota</taxon>
        <taxon>Bacilli</taxon>
        <taxon>Bacillales</taxon>
        <taxon>Paenibacillaceae</taxon>
        <taxon>Paenibacillus</taxon>
    </lineage>
</organism>
<feature type="domain" description="Transcriptional regulator SgrR N-terminal HTH" evidence="3">
    <location>
        <begin position="2"/>
        <end position="99"/>
    </location>
</feature>
<dbReference type="InterPro" id="IPR039424">
    <property type="entry name" value="SBP_5"/>
</dbReference>
<dbReference type="InterPro" id="IPR000914">
    <property type="entry name" value="SBP_5_dom"/>
</dbReference>
<evidence type="ECO:0000259" key="3">
    <source>
        <dbReference type="Pfam" id="PF12793"/>
    </source>
</evidence>
<dbReference type="SUPFAM" id="SSF53850">
    <property type="entry name" value="Periplasmic binding protein-like II"/>
    <property type="match status" value="1"/>
</dbReference>
<evidence type="ECO:0000313" key="4">
    <source>
        <dbReference type="EMBL" id="ANF94725.1"/>
    </source>
</evidence>
<dbReference type="GO" id="GO:0015833">
    <property type="term" value="P:peptide transport"/>
    <property type="evidence" value="ECO:0007669"/>
    <property type="project" value="TreeGrafter"/>
</dbReference>
<dbReference type="PANTHER" id="PTHR30290:SF72">
    <property type="entry name" value="HTH-TYPE TRANSCRIPTIONAL REGULATOR SGRR"/>
    <property type="match status" value="1"/>
</dbReference>
<dbReference type="Pfam" id="PF00496">
    <property type="entry name" value="SBP_bac_5"/>
    <property type="match status" value="1"/>
</dbReference>
<evidence type="ECO:0000256" key="1">
    <source>
        <dbReference type="ARBA" id="ARBA00023125"/>
    </source>
</evidence>
<evidence type="ECO:0000313" key="5">
    <source>
        <dbReference type="Proteomes" id="UP000078148"/>
    </source>
</evidence>
<reference evidence="4 5" key="2">
    <citation type="journal article" date="2016" name="Int. J. Syst. Evol. Microbiol.">
        <title>Paenibacillus bovis sp. nov., isolated from raw yak (Bos grunniens) milk.</title>
        <authorList>
            <person name="Gao C."/>
            <person name="Han J."/>
            <person name="Liu Z."/>
            <person name="Xu X."/>
            <person name="Hang F."/>
            <person name="Wu Z."/>
        </authorList>
    </citation>
    <scope>NUCLEOTIDE SEQUENCE [LARGE SCALE GENOMIC DNA]</scope>
    <source>
        <strain evidence="4 5">BD3526</strain>
    </source>
</reference>
<keyword evidence="5" id="KW-1185">Reference proteome</keyword>
<dbReference type="PANTHER" id="PTHR30290">
    <property type="entry name" value="PERIPLASMIC BINDING COMPONENT OF ABC TRANSPORTER"/>
    <property type="match status" value="1"/>
</dbReference>
<feature type="domain" description="Solute-binding protein family 5" evidence="2">
    <location>
        <begin position="177"/>
        <end position="501"/>
    </location>
</feature>
<dbReference type="GO" id="GO:0003677">
    <property type="term" value="F:DNA binding"/>
    <property type="evidence" value="ECO:0007669"/>
    <property type="project" value="UniProtKB-KW"/>
</dbReference>
<keyword evidence="1" id="KW-0238">DNA-binding</keyword>
<dbReference type="InterPro" id="IPR025370">
    <property type="entry name" value="SgrR_HTH_N"/>
</dbReference>
<proteinExistence type="predicted"/>
<evidence type="ECO:0008006" key="6">
    <source>
        <dbReference type="Google" id="ProtNLM"/>
    </source>
</evidence>
<dbReference type="KEGG" id="pbv:AR543_00875"/>
<name>A0A172ZAR3_9BACL</name>
<protein>
    <recommendedName>
        <fullName evidence="6">ABC transporter substrate-binding protein</fullName>
    </recommendedName>
</protein>